<dbReference type="InterPro" id="IPR013149">
    <property type="entry name" value="ADH-like_C"/>
</dbReference>
<feature type="region of interest" description="Disordered" evidence="11">
    <location>
        <begin position="2144"/>
        <end position="2165"/>
    </location>
</feature>
<dbReference type="PROSITE" id="PS52019">
    <property type="entry name" value="PKS_MFAS_DH"/>
    <property type="match status" value="1"/>
</dbReference>
<dbReference type="InterPro" id="IPR020807">
    <property type="entry name" value="PKS_DH"/>
</dbReference>
<keyword evidence="3" id="KW-0436">Ligase</keyword>
<dbReference type="InterPro" id="IPR014043">
    <property type="entry name" value="Acyl_transferase_dom"/>
</dbReference>
<evidence type="ECO:0000313" key="15">
    <source>
        <dbReference type="Proteomes" id="UP001161017"/>
    </source>
</evidence>
<feature type="active site" description="Proton acceptor; for dehydratase activity" evidence="10">
    <location>
        <position position="588"/>
    </location>
</feature>
<dbReference type="SMART" id="SM00829">
    <property type="entry name" value="PKS_ER"/>
    <property type="match status" value="1"/>
</dbReference>
<dbReference type="InterPro" id="IPR049900">
    <property type="entry name" value="PKS_mFAS_DH"/>
</dbReference>
<dbReference type="Gene3D" id="1.10.1200.10">
    <property type="entry name" value="ACP-like"/>
    <property type="match status" value="2"/>
</dbReference>
<dbReference type="SMART" id="SM00823">
    <property type="entry name" value="PKS_PP"/>
    <property type="match status" value="1"/>
</dbReference>
<dbReference type="SMART" id="SM00827">
    <property type="entry name" value="PKS_AT"/>
    <property type="match status" value="1"/>
</dbReference>
<dbReference type="Pfam" id="PF00668">
    <property type="entry name" value="Condensation"/>
    <property type="match status" value="4"/>
</dbReference>
<feature type="compositionally biased region" description="Polar residues" evidence="11">
    <location>
        <begin position="4602"/>
        <end position="4614"/>
    </location>
</feature>
<dbReference type="InterPro" id="IPR013968">
    <property type="entry name" value="PKS_KR"/>
</dbReference>
<dbReference type="SUPFAM" id="SSF47336">
    <property type="entry name" value="ACP-like"/>
    <property type="match status" value="2"/>
</dbReference>
<dbReference type="InterPro" id="IPR016036">
    <property type="entry name" value="Malonyl_transacylase_ACP-bd"/>
</dbReference>
<dbReference type="GO" id="GO:0005737">
    <property type="term" value="C:cytoplasm"/>
    <property type="evidence" value="ECO:0007669"/>
    <property type="project" value="TreeGrafter"/>
</dbReference>
<evidence type="ECO:0000256" key="5">
    <source>
        <dbReference type="ARBA" id="ARBA00022737"/>
    </source>
</evidence>
<dbReference type="InterPro" id="IPR036291">
    <property type="entry name" value="NAD(P)-bd_dom_sf"/>
</dbReference>
<comment type="caution">
    <text evidence="14">The sequence shown here is derived from an EMBL/GenBank/DDBJ whole genome shotgun (WGS) entry which is preliminary data.</text>
</comment>
<dbReference type="GO" id="GO:0016491">
    <property type="term" value="F:oxidoreductase activity"/>
    <property type="evidence" value="ECO:0007669"/>
    <property type="project" value="InterPro"/>
</dbReference>
<dbReference type="SUPFAM" id="SSF56801">
    <property type="entry name" value="Acetyl-CoA synthetase-like"/>
    <property type="match status" value="1"/>
</dbReference>
<keyword evidence="7" id="KW-0511">Multifunctional enzyme</keyword>
<proteinExistence type="inferred from homology"/>
<accession>A0AA43U0J8</accession>
<feature type="region of interest" description="C-terminal hotdog fold" evidence="10">
    <location>
        <begin position="708"/>
        <end position="868"/>
    </location>
</feature>
<dbReference type="CDD" id="cd05195">
    <property type="entry name" value="enoyl_red"/>
    <property type="match status" value="1"/>
</dbReference>
<dbReference type="InterPro" id="IPR013154">
    <property type="entry name" value="ADH-like_N"/>
</dbReference>
<feature type="active site" description="Proton donor; for dehydratase activity" evidence="10">
    <location>
        <position position="775"/>
    </location>
</feature>
<dbReference type="GO" id="GO:0043041">
    <property type="term" value="P:amino acid activation for nonribosomal peptide biosynthetic process"/>
    <property type="evidence" value="ECO:0007669"/>
    <property type="project" value="TreeGrafter"/>
</dbReference>
<dbReference type="SMART" id="SM00822">
    <property type="entry name" value="PKS_KR"/>
    <property type="match status" value="1"/>
</dbReference>
<dbReference type="InterPro" id="IPR020806">
    <property type="entry name" value="PKS_PP-bd"/>
</dbReference>
<evidence type="ECO:0000256" key="11">
    <source>
        <dbReference type="SAM" id="MobiDB-lite"/>
    </source>
</evidence>
<name>A0AA43U0J8_9LECA</name>
<evidence type="ECO:0000256" key="3">
    <source>
        <dbReference type="ARBA" id="ARBA00022598"/>
    </source>
</evidence>
<dbReference type="SUPFAM" id="SSF50129">
    <property type="entry name" value="GroES-like"/>
    <property type="match status" value="1"/>
</dbReference>
<dbReference type="CDD" id="cd05918">
    <property type="entry name" value="A_NRPS_SidN3_like"/>
    <property type="match status" value="1"/>
</dbReference>
<dbReference type="GO" id="GO:0009403">
    <property type="term" value="P:toxin biosynthetic process"/>
    <property type="evidence" value="ECO:0007669"/>
    <property type="project" value="UniProtKB-ARBA"/>
</dbReference>
<feature type="region of interest" description="N-terminal hotdog fold" evidence="10">
    <location>
        <begin position="556"/>
        <end position="688"/>
    </location>
</feature>
<dbReference type="SUPFAM" id="SSF52777">
    <property type="entry name" value="CoA-dependent acyltransferases"/>
    <property type="match status" value="8"/>
</dbReference>
<evidence type="ECO:0000259" key="13">
    <source>
        <dbReference type="PROSITE" id="PS52019"/>
    </source>
</evidence>
<dbReference type="InterPro" id="IPR020843">
    <property type="entry name" value="ER"/>
</dbReference>
<feature type="domain" description="Carrier" evidence="12">
    <location>
        <begin position="4054"/>
        <end position="4127"/>
    </location>
</feature>
<keyword evidence="8" id="KW-0012">Acyltransferase</keyword>
<dbReference type="InterPro" id="IPR009081">
    <property type="entry name" value="PP-bd_ACP"/>
</dbReference>
<dbReference type="Pfam" id="PF22621">
    <property type="entry name" value="CurL-like_PKS_C"/>
    <property type="match status" value="1"/>
</dbReference>
<dbReference type="SUPFAM" id="SSF53335">
    <property type="entry name" value="S-adenosyl-L-methionine-dependent methyltransferases"/>
    <property type="match status" value="1"/>
</dbReference>
<dbReference type="InterPro" id="IPR013217">
    <property type="entry name" value="Methyltransf_12"/>
</dbReference>
<dbReference type="InterPro" id="IPR023213">
    <property type="entry name" value="CAT-like_dom_sf"/>
</dbReference>
<feature type="compositionally biased region" description="Basic and acidic residues" evidence="11">
    <location>
        <begin position="4747"/>
        <end position="4761"/>
    </location>
</feature>
<gene>
    <name evidence="14" type="ORF">OHK93_002656</name>
</gene>
<dbReference type="InterPro" id="IPR010071">
    <property type="entry name" value="AA_adenyl_dom"/>
</dbReference>
<feature type="region of interest" description="Disordered" evidence="11">
    <location>
        <begin position="4747"/>
        <end position="4767"/>
    </location>
</feature>
<dbReference type="Pfam" id="PF08242">
    <property type="entry name" value="Methyltransf_12"/>
    <property type="match status" value="1"/>
</dbReference>
<dbReference type="InterPro" id="IPR042099">
    <property type="entry name" value="ANL_N_sf"/>
</dbReference>
<dbReference type="Pfam" id="PF08240">
    <property type="entry name" value="ADH_N"/>
    <property type="match status" value="1"/>
</dbReference>
<dbReference type="EMBL" id="JAPUFD010000014">
    <property type="protein sequence ID" value="MDI1491447.1"/>
    <property type="molecule type" value="Genomic_DNA"/>
</dbReference>
<dbReference type="SUPFAM" id="SSF52151">
    <property type="entry name" value="FabD/lysophospholipase-like"/>
    <property type="match status" value="1"/>
</dbReference>
<feature type="region of interest" description="Disordered" evidence="11">
    <location>
        <begin position="4587"/>
        <end position="4617"/>
    </location>
</feature>
<dbReference type="SUPFAM" id="SSF51735">
    <property type="entry name" value="NAD(P)-binding Rossmann-fold domains"/>
    <property type="match status" value="2"/>
</dbReference>
<dbReference type="Gene3D" id="3.30.559.30">
    <property type="entry name" value="Nonribosomal peptide synthetase, condensation domain"/>
    <property type="match status" value="4"/>
</dbReference>
<evidence type="ECO:0000313" key="14">
    <source>
        <dbReference type="EMBL" id="MDI1491447.1"/>
    </source>
</evidence>
<dbReference type="InterPro" id="IPR016035">
    <property type="entry name" value="Acyl_Trfase/lysoPLipase"/>
</dbReference>
<evidence type="ECO:0000256" key="8">
    <source>
        <dbReference type="ARBA" id="ARBA00023315"/>
    </source>
</evidence>
<dbReference type="Gene3D" id="3.30.559.10">
    <property type="entry name" value="Chloramphenicol acetyltransferase-like domain"/>
    <property type="match status" value="4"/>
</dbReference>
<dbReference type="Gene3D" id="3.40.50.720">
    <property type="entry name" value="NAD(P)-binding Rossmann-like Domain"/>
    <property type="match status" value="2"/>
</dbReference>
<protein>
    <submittedName>
        <fullName evidence="14">Hybrid PKS-NRPS biosynthetic cluster</fullName>
    </submittedName>
</protein>
<dbReference type="GO" id="GO:0016874">
    <property type="term" value="F:ligase activity"/>
    <property type="evidence" value="ECO:0007669"/>
    <property type="project" value="UniProtKB-KW"/>
</dbReference>
<dbReference type="Gene3D" id="3.40.366.10">
    <property type="entry name" value="Malonyl-Coenzyme A Acyl Carrier Protein, domain 2"/>
    <property type="match status" value="1"/>
</dbReference>
<dbReference type="InterPro" id="IPR020845">
    <property type="entry name" value="AMP-binding_CS"/>
</dbReference>
<evidence type="ECO:0000256" key="1">
    <source>
        <dbReference type="ARBA" id="ARBA00022450"/>
    </source>
</evidence>
<dbReference type="InterPro" id="IPR042104">
    <property type="entry name" value="PKS_dehydratase_sf"/>
</dbReference>
<dbReference type="Gene3D" id="3.40.50.150">
    <property type="entry name" value="Vaccinia Virus protein VP39"/>
    <property type="match status" value="1"/>
</dbReference>
<keyword evidence="2" id="KW-0597">Phosphoprotein</keyword>
<dbReference type="Pfam" id="PF00501">
    <property type="entry name" value="AMP-binding"/>
    <property type="match status" value="1"/>
</dbReference>
<feature type="domain" description="Carrier" evidence="12">
    <location>
        <begin position="2050"/>
        <end position="2127"/>
    </location>
</feature>
<dbReference type="InterPro" id="IPR001242">
    <property type="entry name" value="Condensation_dom"/>
</dbReference>
<reference evidence="14" key="1">
    <citation type="journal article" date="2023" name="Genome Biol. Evol.">
        <title>First Whole Genome Sequence and Flow Cytometry Genome Size Data for the Lichen-Forming Fungus Ramalina farinacea (Ascomycota).</title>
        <authorList>
            <person name="Llewellyn T."/>
            <person name="Mian S."/>
            <person name="Hill R."/>
            <person name="Leitch I.J."/>
            <person name="Gaya E."/>
        </authorList>
    </citation>
    <scope>NUCLEOTIDE SEQUENCE</scope>
    <source>
        <strain evidence="14">LIQ254RAFAR</strain>
    </source>
</reference>
<dbReference type="InterPro" id="IPR011032">
    <property type="entry name" value="GroES-like_sf"/>
</dbReference>
<evidence type="ECO:0000256" key="7">
    <source>
        <dbReference type="ARBA" id="ARBA00023268"/>
    </source>
</evidence>
<dbReference type="PROSITE" id="PS00455">
    <property type="entry name" value="AMP_BINDING"/>
    <property type="match status" value="1"/>
</dbReference>
<dbReference type="GO" id="GO:0016746">
    <property type="term" value="F:acyltransferase activity"/>
    <property type="evidence" value="ECO:0007669"/>
    <property type="project" value="UniProtKB-KW"/>
</dbReference>
<dbReference type="PROSITE" id="PS50075">
    <property type="entry name" value="CARRIER"/>
    <property type="match status" value="2"/>
</dbReference>
<dbReference type="Pfam" id="PF00698">
    <property type="entry name" value="Acyl_transf_1"/>
    <property type="match status" value="1"/>
</dbReference>
<keyword evidence="6" id="KW-0521">NADP</keyword>
<dbReference type="PANTHER" id="PTHR45527">
    <property type="entry name" value="NONRIBOSOMAL PEPTIDE SYNTHETASE"/>
    <property type="match status" value="1"/>
</dbReference>
<dbReference type="InterPro" id="IPR049552">
    <property type="entry name" value="PKS_DH_N"/>
</dbReference>
<dbReference type="Gene3D" id="3.30.70.3290">
    <property type="match status" value="1"/>
</dbReference>
<dbReference type="InterPro" id="IPR045851">
    <property type="entry name" value="AMP-bd_C_sf"/>
</dbReference>
<dbReference type="GO" id="GO:1901336">
    <property type="term" value="P:lactone biosynthetic process"/>
    <property type="evidence" value="ECO:0007669"/>
    <property type="project" value="UniProtKB-ARBA"/>
</dbReference>
<dbReference type="FunFam" id="3.40.50.720:FF:000209">
    <property type="entry name" value="Polyketide synthase Pks12"/>
    <property type="match status" value="1"/>
</dbReference>
<dbReference type="Proteomes" id="UP001161017">
    <property type="component" value="Unassembled WGS sequence"/>
</dbReference>
<dbReference type="SUPFAM" id="SSF55048">
    <property type="entry name" value="Probable ACP-binding domain of malonyl-CoA ACP transacylase"/>
    <property type="match status" value="1"/>
</dbReference>
<keyword evidence="15" id="KW-1185">Reference proteome</keyword>
<dbReference type="PANTHER" id="PTHR45527:SF16">
    <property type="entry name" value="NONRIBOSOMAL PEPTIDE SYNTHASE ATNA-RELATED"/>
    <property type="match status" value="1"/>
</dbReference>
<keyword evidence="1" id="KW-0596">Phosphopantetheine</keyword>
<dbReference type="InterPro" id="IPR001227">
    <property type="entry name" value="Ac_transferase_dom_sf"/>
</dbReference>
<evidence type="ECO:0000256" key="9">
    <source>
        <dbReference type="ARBA" id="ARBA00029443"/>
    </source>
</evidence>
<sequence>MAVQRVEESLRFGGSNAAVLLEEAPKSHPQKDRDMPNDNLACHNVNSVPSTAARAKHESDMKYARNDLHADDSLPELLFVFSAQSMNSLENYVSSFVDYLEETPKSFRSAKDIAFTLGQRRTHFAHRIAVAAKSAMSLKDQLQSIPKIAKSGATNDPIIAFAFTGQGSQYFQMSAGLQRYGKFGETILAAEKQLSDLGATWSLTEELDKDEDKSRINDADISQPATTAIQLALVVLLQSWGIRPAIVLGHSSGEIAATFAAGHISFKAAIAIAYFRGIAASKVLNDAKVQGAMLAIGTDAENAQEVVDFATGYAVVAAINSPDSVTISGDLNAIQHIQEQAEKQGLFVRRLRVGVAYHSCHMERVADSYLASIEPFCSPDQPSPDEGTNKPSFISTVTGHRELVDTVSASYWIRNLLQPVQYLKAVEAMFSVCSNFEAAARLPNVIVEIGPHSALQSPTKQSLERVAPKSGQSLRAQPTYLPSLVRGKRATTTLLSLAGNLFSMGSELEFTAINQTKHSPVEIVKNLPPYAWNKSARYIHQSRVAANKLYHGVPYNRLLGWKSPYSEGSEQAFRNVFTLDDLPWIRDHVIAGEILFPFSGFVSLAVEGFRSLNSTSLQGVVIQELFVTTSLNIQEEQRVDITTKFRPAVMGTETFSPTAWSFEILSWSASHGWTRHSYGLIEADQSHESLLRSPEVQSAAKLLHDKSLQQCDAQDAYALLHANRKWTYGPTFRNTVNFRRAPNVTIQTMVLRHLESGTHALPQASPVTVDPPTLDAIFHSLGAMQGENGPGVVIVPSYCLRWRISNHIAADTGREFSIVGRLLGRDEMSGTTHMNFVIFDVSSASSPPMPVAEIGPIKLQCIARPGAQDLHVPDSYSIRHVAYVNLIDKHVLSKMLEGGPADVAELQFRRDLDHAATYFLSRMLEETANDGMSGLPPHRAKFLAWAEQTVLSRPSAMSDPASLVDKVSSFNDMGKMLCAVGAELPQILREHTQPMKIMLEDGLLQRVYEQDCGTRLVNQVAARYIARLAECNPELKILEIGGGTASATLPILEAIQGATKGLASSIHYTFTDISPAFFDNARSKLSQWAGQMTYKKLDISQDPLAQGFSAESYDVVVASNVLHATPDIVATLKNAGAPLKPNGKFVLMESVQDVPPHFLPFVLLDGWWLSKDAYRSPSDGPLLRKGLWNDLLEANGFSGVEGHVDDYPGHPEHLLSAMWSTKRDIQGTAREEIDLPVTLYHHFDVEDKEELTQAVSDHLSHAIGNRPRIEHILQPGNREDSRTCVILDSHPRSMLRDMSSEVFDRLKGLLMQASSLLWVLSDSSCPDASIIKGVLRSLRLEISSSRLALLETPYNAHGAGAIARVLQHMTRSPQSAIEHEEEYSLIDNMIHVPRLQLLEAPKETFIAEAGASLKEEQNIWHEDGAIEMTVDAVGSPDSVFFRQSDILNTELGPEEILVRVEAIGMNFRDLLLILGSLSWHTPGLEGAGVVARVGSQVKDFQLGDRVFYIVHEAGMANFVRMPTLRAHKLPAVLDMMNAASMPIAFATAITSIIDIGRLRRGETILIHSASGAVGQACIMIAQQLGARIFATAGSAEKRDFVAETFGIPTDQIFSSRTPEFKDGILLATDSHGVDVVVNSLSGHLLQQTWDLIADNGRYIEIGKKDLLENNYLPMRHFDRNVTFSAIDLRKIATARPEAVKEWLSSVVRMVQGQEVLPIRPVTSVPISQIKTGLRKLQSGQNIGKIVVNVAPDETVMVERISPLRARRRSLLQPDATYLITGGTGGLGRALASWMIEKGARNLILLGRSSTPSAKVIELLKRYEGTDVCVRALSCDVSSRTDLIRTIEAFSDLPQVRGVIHGALFLRDRIFINATFEDWQQVMGPKVKGAWNLHELFPDLDFLVSLSSLTGPVGRAGTSLYAGTSTFLDAFSEYRVKLGLPAVAIDLPVVEGIGLVVERGIVEQLRAAVGVTITEDQFYTLVEGAIIGSSSGLNTNGISRSWMPPSRKDLESLAWAQSKRLSVVRRLRTNDGGAKPSFDEGKKPQDLLKGGSPELLLKALSDKVSSITMIDRDEITLNRSLLDYGLDSLFSLELRNWIRRTMDVDLALKDITAARDLQALMDRILSLTKRTVSVSSLSHNKTVTNTVAESQLRSDTSNPPADGETSQLIPLSPFQRLLHSLDGFEGHALKAQSSFRYHFGNFKVHVTAARVEHALRKLFTHHPMLRARFKRLSSDGALVHEIASNSQASFLLRLHTPETPLQLGKTPNGPATPDTMLIADLGFVPEGSWIVLTSHYVTIDGVSLGIICKDLEGLLMDTSPDVSSSGSFARWVHSQGTNLTKAVGSKLPRTDNGFWNLQKNRASDRTVIERQLLIDSDVTERLVGACNAPLNTKPVELLITAVLLSFRKTFSDRGSPALYSQLDGREIGDTALNTWGRTVGYFTTLVPIFAAIGPGTPVEEAVAAVKDAYRAVLRDGSNGFASCMFGQDPLTASDIEVLFNFKGEREIATGITVEEPQLLGLLKILAEYRERQLHFKISYSSDIAHQNRLLAWITELERSLKDFASRLPYKKPRLTISEMPLLGVRDEEVESIQRHFQLIGIEHSNVESVLPCAPVQEGILFAQLKSQRRQYWECLTLKIKPEGTNQRVDVDKVAAAWKTLCVAQPMLRTIFTSSPTSVGAFQQVILKETEPSISYGKVEMETELKEVLRTMEDLHFAAAQPPHHLHITRASNSVVYASFLMNHVLFDDRSFRLISQQLRQAYGNLGSIRKGLDISRYISWIRDHPDPAKDYWKDHLAGSQPCLIAVLNPFESNLLDKSSPPHIDVSINEPSLLQACCRQHGVTIANIVQVAWGLVLRQCNGSPSVTFGCGQSQIGAVEGDETTLGPLLANMICRIDVGPGTTLLRLLKKVRDDSLRALELPSYSMGELHEAIGLGQLSLFDTAMSLVRFPPENPTNADGISVESLAPDENLSEYVVTLGVGYDNDKVLARLWYDAARLSRTLAAQMGALFAAVTMEVINSPDRVVEALESSISKPLAAFSAQDIARGVYREAASQCEIAASSLEDVSSCSPLQQRQVQSSVQRKHGDCLDQYIFRVLRHVSTTRLRDAWDAVAAASPTLRTRIVSLGQRGICQVTVRGTPGWNEEESLSDYLQWDRDLLIRYGGPLSRFGQVDQPDGNRYFVLSLHPAIYDPWTLSLILDALMEAYDKDGETLVPFPPFSAYVRRLSGRQNAQSAQKVWSARPSWSYEASSQFPSVPHDVGEADLSSSRLLNIPIPVKCSGDGAVLRTLTVLRAAWALCLSRLSGNGETCFGMHVDGRDVPVDGIDRMNGPIATVLPCAIDLATLTTGDSLLAAVRENIEAMTTSPHISNTIEQSSGNDMEAKSESFRNILILHNDPSSDGESESPKVLELMQRILSATSLNGARLLTRCRIMCNQTLRIEMQFDQQCMSLEDIDLLLEQYKHAIVQLFCKPTDSLIDLDPVSDYERSLLLEWNRSSPVQENAFIHDQVSDVAKRQPTAPAICSDGFDLDYGQLDDLSDRLAALLQENGVRVGTMVPYVCEKSAIAAVIMLGILKAGGALVAMFLDHPAERLDTILTDVGASTIITSSALSESANAKLTAKKTVTVDMERVRRLPPGGPETIGVQASDTCYVIYTSGSTGRPKGIVLSHSNFATSVHHNRALFGMTAATRTLQFSNFIFDAVMYEVFMTLVSGGCVCIPEEAERLDDIPGAIQRMRANYAIITPSTASVFSASEVPTLRTLCFCGESFSRDLVERWKTVRLINVYGPGETTVSSSQCVISPTSGRHHLNVGRPVACRYWVVDPSNHNRLVPIGCSGELLIEGPIVGQGYLADAEKTRNAFIQPPTWTSEFGSLNLSSQRWYKTGDLVVQTADGSVITQGRKGTQVKLAGQRLELEEIEHHLGRLSDPGWKLVAELVRPSDQDSDPYLAVFFVVLSPNGEPIGQEMPCEILPPLAQQASVLRQALVSTVPAYMVPQHFIRLNRLPVTSSSKTDRRLLRKLATTLSPEQLRAYSGGARLEKSPRQILNGEKKVNHHQNPETELRKLWSHQLAVPIDRIKATDNFFDLRGSSVRAMRLVNSAHRAGFALTVKDVFTKPVLSDMAATMRPTPKRKAGSTVTHRTAPLTSSTSSLSLSPIISSSLMTCLTQLGFGIDDIESVATATDLQADMAAITELDGEGFVLTLSLEFAAGLEAAHITRSCEMIIRHHSALRTVFVQDGADLKQLVLKSPPKGMVLVFQQGDEDKGDHIGMSAAYGDKLPQFYLAMREGKCHKFVLKIRHALYDAFSLAIILKDLRAAHTQEHLSRGPTFHDWISHVKSLDTAGSQEFWKQVLHGSSMTRLVPPTGSPTAGVPCSDQIAMRLPIPTSSYGTPSSVLQAAWALVLSRVTGKQDIIFGVPNTNRMSAFPDVDRVPGPCLNILPFRACLSHTNHTNLGSLVARIQEQAAAAIPHQHVGFRDIVRNCTDWPNVTRWSSVLLYQAPDMVLDSTSRFGDVDCVFSAGGGVGQSADVWITATPGSSELAIQMLYSRRTLPEEKAKWIACLLQTILESMPAVLEQNLHNIAPDQQSMPASVAAATVADPPSQDGPSTQTQVSSRPPTAHTRTLVAEAWDEVGLVFANSDGQKKEDTSMYSCGGDLVTTMLLSRCYRRRGFSLSMQDVMDHPSQESQASLVEYRKEVHGEEEINGKIEVDGEEGMDSKIQVGGEKRVDGEKEVDGEKSVNGKIEVDGEKEVEGNTEVDGKIEVDGDING</sequence>
<dbReference type="InterPro" id="IPR029063">
    <property type="entry name" value="SAM-dependent_MTases_sf"/>
</dbReference>
<comment type="similarity">
    <text evidence="9">In the C-terminal section; belongs to the NRP synthetase family.</text>
</comment>
<dbReference type="Pfam" id="PF08659">
    <property type="entry name" value="KR"/>
    <property type="match status" value="1"/>
</dbReference>
<feature type="domain" description="PKS/mFAS DH" evidence="13">
    <location>
        <begin position="556"/>
        <end position="868"/>
    </location>
</feature>
<dbReference type="InterPro" id="IPR036736">
    <property type="entry name" value="ACP-like_sf"/>
</dbReference>
<evidence type="ECO:0000256" key="10">
    <source>
        <dbReference type="PROSITE-ProRule" id="PRU01363"/>
    </source>
</evidence>
<evidence type="ECO:0000256" key="6">
    <source>
        <dbReference type="ARBA" id="ARBA00022857"/>
    </source>
</evidence>
<dbReference type="CDD" id="cd02440">
    <property type="entry name" value="AdoMet_MTases"/>
    <property type="match status" value="1"/>
</dbReference>
<dbReference type="Gene3D" id="3.90.180.10">
    <property type="entry name" value="Medium-chain alcohol dehydrogenases, catalytic domain"/>
    <property type="match status" value="1"/>
</dbReference>
<keyword evidence="4" id="KW-0808">Transferase</keyword>
<dbReference type="Pfam" id="PF00550">
    <property type="entry name" value="PP-binding"/>
    <property type="match status" value="2"/>
</dbReference>
<dbReference type="Gene3D" id="3.10.129.110">
    <property type="entry name" value="Polyketide synthase dehydratase"/>
    <property type="match status" value="1"/>
</dbReference>
<dbReference type="InterPro" id="IPR057326">
    <property type="entry name" value="KR_dom"/>
</dbReference>
<dbReference type="FunFam" id="3.30.300.30:FF:000015">
    <property type="entry name" value="Nonribosomal peptide synthase SidD"/>
    <property type="match status" value="1"/>
</dbReference>
<evidence type="ECO:0000256" key="4">
    <source>
        <dbReference type="ARBA" id="ARBA00022679"/>
    </source>
</evidence>
<dbReference type="Gene3D" id="3.30.300.30">
    <property type="match status" value="1"/>
</dbReference>
<dbReference type="InterPro" id="IPR000873">
    <property type="entry name" value="AMP-dep_synth/lig_dom"/>
</dbReference>
<evidence type="ECO:0000259" key="12">
    <source>
        <dbReference type="PROSITE" id="PS50075"/>
    </source>
</evidence>
<dbReference type="SMART" id="SM00826">
    <property type="entry name" value="PKS_DH"/>
    <property type="match status" value="1"/>
</dbReference>
<dbReference type="GO" id="GO:0031177">
    <property type="term" value="F:phosphopantetheine binding"/>
    <property type="evidence" value="ECO:0007669"/>
    <property type="project" value="InterPro"/>
</dbReference>
<dbReference type="Pfam" id="PF00107">
    <property type="entry name" value="ADH_zinc_N"/>
    <property type="match status" value="1"/>
</dbReference>
<evidence type="ECO:0000256" key="2">
    <source>
        <dbReference type="ARBA" id="ARBA00022553"/>
    </source>
</evidence>
<dbReference type="Gene3D" id="3.40.50.12780">
    <property type="entry name" value="N-terminal domain of ligase-like"/>
    <property type="match status" value="1"/>
</dbReference>
<dbReference type="Pfam" id="PF21089">
    <property type="entry name" value="PKS_DH_N"/>
    <property type="match status" value="1"/>
</dbReference>
<keyword evidence="5" id="KW-0677">Repeat</keyword>
<organism evidence="14 15">
    <name type="scientific">Ramalina farinacea</name>
    <dbReference type="NCBI Taxonomy" id="258253"/>
    <lineage>
        <taxon>Eukaryota</taxon>
        <taxon>Fungi</taxon>
        <taxon>Dikarya</taxon>
        <taxon>Ascomycota</taxon>
        <taxon>Pezizomycotina</taxon>
        <taxon>Lecanoromycetes</taxon>
        <taxon>OSLEUM clade</taxon>
        <taxon>Lecanoromycetidae</taxon>
        <taxon>Lecanorales</taxon>
        <taxon>Lecanorineae</taxon>
        <taxon>Ramalinaceae</taxon>
        <taxon>Ramalina</taxon>
    </lineage>
</organism>
<dbReference type="NCBIfam" id="TIGR01733">
    <property type="entry name" value="AA-adenyl-dom"/>
    <property type="match status" value="1"/>
</dbReference>